<proteinExistence type="predicted"/>
<reference evidence="2" key="1">
    <citation type="journal article" date="2020" name="BMC Genomics">
        <title>Correction to: Identification and distribution of gene clusters required for synthesis of sphingolipid metabolism inhibitors in diverse species of the filamentous fungus Fusarium.</title>
        <authorList>
            <person name="Kim H.S."/>
            <person name="Lohmar J.M."/>
            <person name="Busman M."/>
            <person name="Brown D.W."/>
            <person name="Naumann T.A."/>
            <person name="Divon H.H."/>
            <person name="Lysoe E."/>
            <person name="Uhlig S."/>
            <person name="Proctor R.H."/>
        </authorList>
    </citation>
    <scope>NUCLEOTIDE SEQUENCE</scope>
    <source>
        <strain evidence="2">NRRL 20472</strain>
    </source>
</reference>
<dbReference type="PANTHER" id="PTHR31642:SF294">
    <property type="entry name" value="ACETYLTRANSFERASE MATC1"/>
    <property type="match status" value="1"/>
</dbReference>
<protein>
    <recommendedName>
        <fullName evidence="4">Lysr family regulatory protein</fullName>
    </recommendedName>
</protein>
<feature type="compositionally biased region" description="Polar residues" evidence="1">
    <location>
        <begin position="11"/>
        <end position="20"/>
    </location>
</feature>
<feature type="region of interest" description="Disordered" evidence="1">
    <location>
        <begin position="422"/>
        <end position="443"/>
    </location>
</feature>
<comment type="caution">
    <text evidence="2">The sequence shown here is derived from an EMBL/GenBank/DDBJ whole genome shotgun (WGS) entry which is preliminary data.</text>
</comment>
<dbReference type="Gene3D" id="3.30.559.10">
    <property type="entry name" value="Chloramphenicol acetyltransferase-like domain"/>
    <property type="match status" value="2"/>
</dbReference>
<dbReference type="Proteomes" id="UP000622797">
    <property type="component" value="Unassembled WGS sequence"/>
</dbReference>
<evidence type="ECO:0000256" key="1">
    <source>
        <dbReference type="SAM" id="MobiDB-lite"/>
    </source>
</evidence>
<reference evidence="2" key="2">
    <citation type="submission" date="2020-05" db="EMBL/GenBank/DDBJ databases">
        <authorList>
            <person name="Kim H.-S."/>
            <person name="Proctor R.H."/>
            <person name="Brown D.W."/>
        </authorList>
    </citation>
    <scope>NUCLEOTIDE SEQUENCE</scope>
    <source>
        <strain evidence="2">NRRL 20472</strain>
    </source>
</reference>
<feature type="compositionally biased region" description="Basic and acidic residues" evidence="1">
    <location>
        <begin position="428"/>
        <end position="443"/>
    </location>
</feature>
<dbReference type="AlphaFoldDB" id="A0A8H4U475"/>
<gene>
    <name evidence="2" type="ORF">FSARC_3277</name>
</gene>
<evidence type="ECO:0000313" key="3">
    <source>
        <dbReference type="Proteomes" id="UP000622797"/>
    </source>
</evidence>
<dbReference type="PANTHER" id="PTHR31642">
    <property type="entry name" value="TRICHOTHECENE 3-O-ACETYLTRANSFERASE"/>
    <property type="match status" value="1"/>
</dbReference>
<name>A0A8H4U475_9HYPO</name>
<dbReference type="EMBL" id="JABEXW010000160">
    <property type="protein sequence ID" value="KAF4969491.1"/>
    <property type="molecule type" value="Genomic_DNA"/>
</dbReference>
<accession>A0A8H4U475</accession>
<dbReference type="InterPro" id="IPR023213">
    <property type="entry name" value="CAT-like_dom_sf"/>
</dbReference>
<evidence type="ECO:0000313" key="2">
    <source>
        <dbReference type="EMBL" id="KAF4969491.1"/>
    </source>
</evidence>
<evidence type="ECO:0008006" key="4">
    <source>
        <dbReference type="Google" id="ProtNLM"/>
    </source>
</evidence>
<dbReference type="InterPro" id="IPR050317">
    <property type="entry name" value="Plant_Fungal_Acyltransferase"/>
</dbReference>
<dbReference type="GO" id="GO:0016747">
    <property type="term" value="F:acyltransferase activity, transferring groups other than amino-acyl groups"/>
    <property type="evidence" value="ECO:0007669"/>
    <property type="project" value="TreeGrafter"/>
</dbReference>
<sequence>MQTLRRAVLGQTRQPPNYPTNPTDTVLPVYYFDDTPLLRNCINCWTLRFHDLLDAELLQESLSHVLARPGWRKLGGRIRMNSKGKLEIHVPETFTPERPALGFHHDVFDPTPGRLSLQANGSNFAPLGVPPGTPLTIEDYVTSDHPQLTLHVVSFTDATLVSICWPHIAVDAMSLRDLGVAWSLVLAGRESEIPPMLSAGEDPMARAGYDPAFTKPHILEGQLIKGCRTWLFAASYIFELLRWRRMEGRAVFLPRKNVQKLREQALASLTTTSSPPPFISEGDVVAAWLTVMVASAVFPQGTNKSFRVGNAYDLRGRAPSLFPDDNGSYVQNAVFPIWVTVDAQSMNSDSALGAVALAVRNGIVQQTTEATIHAQARLTREALEYCGIPPMYGDASAFTCHFTNWSKANFFEALNFEPAIISNSSNRNDPKSSGKDDKWEPTARGHPVYYHTIGISPSNMLARNSSIVSRTPNGDYWINGIYPPEVWKLIESMV</sequence>
<feature type="region of interest" description="Disordered" evidence="1">
    <location>
        <begin position="1"/>
        <end position="20"/>
    </location>
</feature>
<dbReference type="OrthoDB" id="21502at2759"/>
<keyword evidence="3" id="KW-1185">Reference proteome</keyword>
<organism evidence="2 3">
    <name type="scientific">Fusarium sarcochroum</name>
    <dbReference type="NCBI Taxonomy" id="1208366"/>
    <lineage>
        <taxon>Eukaryota</taxon>
        <taxon>Fungi</taxon>
        <taxon>Dikarya</taxon>
        <taxon>Ascomycota</taxon>
        <taxon>Pezizomycotina</taxon>
        <taxon>Sordariomycetes</taxon>
        <taxon>Hypocreomycetidae</taxon>
        <taxon>Hypocreales</taxon>
        <taxon>Nectriaceae</taxon>
        <taxon>Fusarium</taxon>
        <taxon>Fusarium lateritium species complex</taxon>
    </lineage>
</organism>